<dbReference type="Proteomes" id="UP000295302">
    <property type="component" value="Unassembled WGS sequence"/>
</dbReference>
<evidence type="ECO:0000256" key="3">
    <source>
        <dbReference type="ARBA" id="ARBA00022692"/>
    </source>
</evidence>
<dbReference type="GO" id="GO:0005886">
    <property type="term" value="C:plasma membrane"/>
    <property type="evidence" value="ECO:0007669"/>
    <property type="project" value="UniProtKB-SubCell"/>
</dbReference>
<keyword evidence="5 6" id="KW-0472">Membrane</keyword>
<evidence type="ECO:0000256" key="5">
    <source>
        <dbReference type="ARBA" id="ARBA00023136"/>
    </source>
</evidence>
<keyword evidence="4 6" id="KW-1133">Transmembrane helix</keyword>
<evidence type="ECO:0000313" key="9">
    <source>
        <dbReference type="Proteomes" id="UP000295302"/>
    </source>
</evidence>
<feature type="transmembrane region" description="Helical" evidence="6">
    <location>
        <begin position="125"/>
        <end position="146"/>
    </location>
</feature>
<proteinExistence type="predicted"/>
<feature type="domain" description="Major facilitator superfamily (MFS) profile" evidence="7">
    <location>
        <begin position="1"/>
        <end position="156"/>
    </location>
</feature>
<dbReference type="PANTHER" id="PTHR43124">
    <property type="entry name" value="PURINE EFFLUX PUMP PBUE"/>
    <property type="match status" value="1"/>
</dbReference>
<evidence type="ECO:0000313" key="8">
    <source>
        <dbReference type="EMBL" id="TDD48087.1"/>
    </source>
</evidence>
<dbReference type="SUPFAM" id="SSF103473">
    <property type="entry name" value="MFS general substrate transporter"/>
    <property type="match status" value="1"/>
</dbReference>
<dbReference type="RefSeq" id="WP_132613274.1">
    <property type="nucleotide sequence ID" value="NZ_SMKQ01000040.1"/>
</dbReference>
<dbReference type="OrthoDB" id="3697899at2"/>
<evidence type="ECO:0000256" key="1">
    <source>
        <dbReference type="ARBA" id="ARBA00004651"/>
    </source>
</evidence>
<reference evidence="8 9" key="1">
    <citation type="submission" date="2019-03" db="EMBL/GenBank/DDBJ databases">
        <title>Draft genome sequences of novel Actinobacteria.</title>
        <authorList>
            <person name="Sahin N."/>
            <person name="Ay H."/>
            <person name="Saygin H."/>
        </authorList>
    </citation>
    <scope>NUCLEOTIDE SEQUENCE [LARGE SCALE GENOMIC DNA]</scope>
    <source>
        <strain evidence="8 9">CH32</strain>
    </source>
</reference>
<dbReference type="PANTHER" id="PTHR43124:SF10">
    <property type="entry name" value="PURINE EFFLUX PUMP PBUE"/>
    <property type="match status" value="1"/>
</dbReference>
<dbReference type="InterPro" id="IPR050189">
    <property type="entry name" value="MFS_Efflux_Transporters"/>
</dbReference>
<dbReference type="InterPro" id="IPR020846">
    <property type="entry name" value="MFS_dom"/>
</dbReference>
<dbReference type="GO" id="GO:0022857">
    <property type="term" value="F:transmembrane transporter activity"/>
    <property type="evidence" value="ECO:0007669"/>
    <property type="project" value="InterPro"/>
</dbReference>
<dbReference type="PROSITE" id="PS50850">
    <property type="entry name" value="MFS"/>
    <property type="match status" value="1"/>
</dbReference>
<evidence type="ECO:0000259" key="7">
    <source>
        <dbReference type="PROSITE" id="PS50850"/>
    </source>
</evidence>
<protein>
    <submittedName>
        <fullName evidence="8">MFS transporter</fullName>
    </submittedName>
</protein>
<accession>A0A4V2YLU8</accession>
<keyword evidence="2" id="KW-1003">Cell membrane</keyword>
<name>A0A4V2YLU8_9ACTN</name>
<keyword evidence="9" id="KW-1185">Reference proteome</keyword>
<gene>
    <name evidence="8" type="ORF">E1286_16160</name>
</gene>
<evidence type="ECO:0000256" key="4">
    <source>
        <dbReference type="ARBA" id="ARBA00022989"/>
    </source>
</evidence>
<feature type="transmembrane region" description="Helical" evidence="6">
    <location>
        <begin position="96"/>
        <end position="119"/>
    </location>
</feature>
<comment type="caution">
    <text evidence="8">The sequence shown here is derived from an EMBL/GenBank/DDBJ whole genome shotgun (WGS) entry which is preliminary data.</text>
</comment>
<evidence type="ECO:0000256" key="2">
    <source>
        <dbReference type="ARBA" id="ARBA00022475"/>
    </source>
</evidence>
<dbReference type="EMBL" id="SMKQ01000040">
    <property type="protein sequence ID" value="TDD48087.1"/>
    <property type="molecule type" value="Genomic_DNA"/>
</dbReference>
<organism evidence="8 9">
    <name type="scientific">Nonomuraea terrae</name>
    <dbReference type="NCBI Taxonomy" id="2530383"/>
    <lineage>
        <taxon>Bacteria</taxon>
        <taxon>Bacillati</taxon>
        <taxon>Actinomycetota</taxon>
        <taxon>Actinomycetes</taxon>
        <taxon>Streptosporangiales</taxon>
        <taxon>Streptosporangiaceae</taxon>
        <taxon>Nonomuraea</taxon>
    </lineage>
</organism>
<feature type="transmembrane region" description="Helical" evidence="6">
    <location>
        <begin position="58"/>
        <end position="84"/>
    </location>
</feature>
<dbReference type="Gene3D" id="1.20.1250.20">
    <property type="entry name" value="MFS general substrate transporter like domains"/>
    <property type="match status" value="1"/>
</dbReference>
<sequence length="156" mass="15580">MAPLITVVGLAGIVGAFVGGRLVDAVGAPRALMVFLCGVLAAPVLMVILGVSGGPYPIAVVALVLVLYGLATWGIAPATQAWLLERGDGPGAANELIALNNSAMFLGFSLAGGIGGLVLETSGAPAVPAAAAGCVLVSLVLFWAAFTSDRRRRVRG</sequence>
<keyword evidence="3 6" id="KW-0812">Transmembrane</keyword>
<feature type="transmembrane region" description="Helical" evidence="6">
    <location>
        <begin position="6"/>
        <end position="24"/>
    </location>
</feature>
<feature type="transmembrane region" description="Helical" evidence="6">
    <location>
        <begin position="31"/>
        <end position="52"/>
    </location>
</feature>
<dbReference type="AlphaFoldDB" id="A0A4V2YLU8"/>
<comment type="subcellular location">
    <subcellularLocation>
        <location evidence="1">Cell membrane</location>
        <topology evidence="1">Multi-pass membrane protein</topology>
    </subcellularLocation>
</comment>
<evidence type="ECO:0000256" key="6">
    <source>
        <dbReference type="SAM" id="Phobius"/>
    </source>
</evidence>
<dbReference type="InterPro" id="IPR036259">
    <property type="entry name" value="MFS_trans_sf"/>
</dbReference>